<proteinExistence type="predicted"/>
<dbReference type="EMBL" id="AKHW03006526">
    <property type="protein sequence ID" value="KYO19851.1"/>
    <property type="molecule type" value="Genomic_DNA"/>
</dbReference>
<gene>
    <name evidence="1" type="ORF">Y1Q_0006816</name>
</gene>
<dbReference type="AlphaFoldDB" id="A0A151M5U3"/>
<name>A0A151M5U3_ALLMI</name>
<accession>A0A151M5U3</accession>
<dbReference type="Proteomes" id="UP000050525">
    <property type="component" value="Unassembled WGS sequence"/>
</dbReference>
<protein>
    <submittedName>
        <fullName evidence="1">Uncharacterized protein</fullName>
    </submittedName>
</protein>
<evidence type="ECO:0000313" key="2">
    <source>
        <dbReference type="Proteomes" id="UP000050525"/>
    </source>
</evidence>
<organism evidence="1 2">
    <name type="scientific">Alligator mississippiensis</name>
    <name type="common">American alligator</name>
    <dbReference type="NCBI Taxonomy" id="8496"/>
    <lineage>
        <taxon>Eukaryota</taxon>
        <taxon>Metazoa</taxon>
        <taxon>Chordata</taxon>
        <taxon>Craniata</taxon>
        <taxon>Vertebrata</taxon>
        <taxon>Euteleostomi</taxon>
        <taxon>Archelosauria</taxon>
        <taxon>Archosauria</taxon>
        <taxon>Crocodylia</taxon>
        <taxon>Alligatoridae</taxon>
        <taxon>Alligatorinae</taxon>
        <taxon>Alligator</taxon>
    </lineage>
</organism>
<reference evidence="1 2" key="1">
    <citation type="journal article" date="2012" name="Genome Biol.">
        <title>Sequencing three crocodilian genomes to illuminate the evolution of archosaurs and amniotes.</title>
        <authorList>
            <person name="St John J.A."/>
            <person name="Braun E.L."/>
            <person name="Isberg S.R."/>
            <person name="Miles L.G."/>
            <person name="Chong A.Y."/>
            <person name="Gongora J."/>
            <person name="Dalzell P."/>
            <person name="Moran C."/>
            <person name="Bed'hom B."/>
            <person name="Abzhanov A."/>
            <person name="Burgess S.C."/>
            <person name="Cooksey A.M."/>
            <person name="Castoe T.A."/>
            <person name="Crawford N.G."/>
            <person name="Densmore L.D."/>
            <person name="Drew J.C."/>
            <person name="Edwards S.V."/>
            <person name="Faircloth B.C."/>
            <person name="Fujita M.K."/>
            <person name="Greenwold M.J."/>
            <person name="Hoffmann F.G."/>
            <person name="Howard J.M."/>
            <person name="Iguchi T."/>
            <person name="Janes D.E."/>
            <person name="Khan S.Y."/>
            <person name="Kohno S."/>
            <person name="de Koning A.J."/>
            <person name="Lance S.L."/>
            <person name="McCarthy F.M."/>
            <person name="McCormack J.E."/>
            <person name="Merchant M.E."/>
            <person name="Peterson D.G."/>
            <person name="Pollock D.D."/>
            <person name="Pourmand N."/>
            <person name="Raney B.J."/>
            <person name="Roessler K.A."/>
            <person name="Sanford J.R."/>
            <person name="Sawyer R.H."/>
            <person name="Schmidt C.J."/>
            <person name="Triplett E.W."/>
            <person name="Tuberville T.D."/>
            <person name="Venegas-Anaya M."/>
            <person name="Howard J.T."/>
            <person name="Jarvis E.D."/>
            <person name="Guillette L.J.Jr."/>
            <person name="Glenn T.C."/>
            <person name="Green R.E."/>
            <person name="Ray D.A."/>
        </authorList>
    </citation>
    <scope>NUCLEOTIDE SEQUENCE [LARGE SCALE GENOMIC DNA]</scope>
    <source>
        <strain evidence="1">KSC_2009_1</strain>
    </source>
</reference>
<keyword evidence="2" id="KW-1185">Reference proteome</keyword>
<sequence>MEDIVCCNNELMPTDILRKKNELERNGMMTEGLATSISRALELVVDLRQDRKTNWYSGNIQLVVQADGCWLEFKAGAAKFTVLVWYDQYKKEVKVLKTF</sequence>
<comment type="caution">
    <text evidence="1">The sequence shown here is derived from an EMBL/GenBank/DDBJ whole genome shotgun (WGS) entry which is preliminary data.</text>
</comment>
<evidence type="ECO:0000313" key="1">
    <source>
        <dbReference type="EMBL" id="KYO19851.1"/>
    </source>
</evidence>